<dbReference type="EMBL" id="EAAA01000584">
    <property type="status" value="NOT_ANNOTATED_CDS"/>
    <property type="molecule type" value="Genomic_DNA"/>
</dbReference>
<keyword evidence="4" id="KW-0175">Coiled coil</keyword>
<comment type="subcellular location">
    <subcellularLocation>
        <location evidence="1">Secreted</location>
    </subcellularLocation>
</comment>
<evidence type="ECO:0000313" key="9">
    <source>
        <dbReference type="Ensembl" id="ENSCINP00000030218.1"/>
    </source>
</evidence>
<dbReference type="PROSITE" id="PS51406">
    <property type="entry name" value="FIBRINOGEN_C_2"/>
    <property type="match status" value="1"/>
</dbReference>
<dbReference type="Gene3D" id="3.90.215.10">
    <property type="entry name" value="Gamma Fibrinogen, chain A, domain 1"/>
    <property type="match status" value="1"/>
</dbReference>
<reference evidence="9" key="3">
    <citation type="submission" date="2025-08" db="UniProtKB">
        <authorList>
            <consortium name="Ensembl"/>
        </authorList>
    </citation>
    <scope>IDENTIFICATION</scope>
</reference>
<organism evidence="9 10">
    <name type="scientific">Ciona intestinalis</name>
    <name type="common">Transparent sea squirt</name>
    <name type="synonym">Ascidia intestinalis</name>
    <dbReference type="NCBI Taxonomy" id="7719"/>
    <lineage>
        <taxon>Eukaryota</taxon>
        <taxon>Metazoa</taxon>
        <taxon>Chordata</taxon>
        <taxon>Tunicata</taxon>
        <taxon>Ascidiacea</taxon>
        <taxon>Phlebobranchia</taxon>
        <taxon>Cionidae</taxon>
        <taxon>Ciona</taxon>
    </lineage>
</organism>
<keyword evidence="5" id="KW-1015">Disulfide bond</keyword>
<dbReference type="EMBL" id="EAAA01000583">
    <property type="status" value="NOT_ANNOTATED_CDS"/>
    <property type="molecule type" value="Genomic_DNA"/>
</dbReference>
<reference evidence="9" key="2">
    <citation type="journal article" date="2008" name="Genome Biol.">
        <title>Improved genome assembly and evidence-based global gene model set for the chordate Ciona intestinalis: new insight into intron and operon populations.</title>
        <authorList>
            <person name="Satou Y."/>
            <person name="Mineta K."/>
            <person name="Ogasawara M."/>
            <person name="Sasakura Y."/>
            <person name="Shoguchi E."/>
            <person name="Ueno K."/>
            <person name="Yamada L."/>
            <person name="Matsumoto J."/>
            <person name="Wasserscheid J."/>
            <person name="Dewar K."/>
            <person name="Wiley G.B."/>
            <person name="Macmil S.L."/>
            <person name="Roe B.A."/>
            <person name="Zeller R.W."/>
            <person name="Hastings K.E."/>
            <person name="Lemaire P."/>
            <person name="Lindquist E."/>
            <person name="Endo T."/>
            <person name="Hotta K."/>
            <person name="Inaba K."/>
        </authorList>
    </citation>
    <scope>NUCLEOTIDE SEQUENCE [LARGE SCALE GENOMIC DNA]</scope>
    <source>
        <strain evidence="9">wild type</strain>
    </source>
</reference>
<accession>H2XKN6</accession>
<protein>
    <recommendedName>
        <fullName evidence="8">Fibrinogen C-terminal domain-containing protein</fullName>
    </recommendedName>
</protein>
<evidence type="ECO:0000256" key="2">
    <source>
        <dbReference type="ARBA" id="ARBA00022525"/>
    </source>
</evidence>
<dbReference type="Proteomes" id="UP000008144">
    <property type="component" value="Chromosome 10"/>
</dbReference>
<dbReference type="GO" id="GO:0005615">
    <property type="term" value="C:extracellular space"/>
    <property type="evidence" value="ECO:0000318"/>
    <property type="project" value="GO_Central"/>
</dbReference>
<dbReference type="NCBIfam" id="NF040941">
    <property type="entry name" value="GGGWT_bact"/>
    <property type="match status" value="1"/>
</dbReference>
<proteinExistence type="predicted"/>
<sequence length="369" mass="41341">MKLFLCISVLGTMLALCKETFAVSSDDAFNILRERRKPRTKPACPDGCKLKRKINKFETALQNRLASIEDACLPNNISSRIGNQSIDIGPYMAEMQRNISAGVQSDVDQIVLELKETITDNLATVQTSVNEMNTVLRTIPSTLVRFTTDLIQPPTEDTVASGPSSLDLTIMNATLRRLTHQNKILLRKAKAATDLSTVIREQNLILSGQNRELRLQTQSLNQRTRTLQTRLDDLEAVVALHNRSLEGDRESVTSDSDITALSERVNDVTNDVTSIGTRLNRVENWVADGESDGGRPLPPIPVALHPQPDVPPNDCQELYNLGYTESGVYRIHPWQSRETFEVFCEQNYYGGGWTVIQRRRDGSVDFNRD</sequence>
<name>H2XKN6_CIOIN</name>
<dbReference type="SUPFAM" id="SSF56496">
    <property type="entry name" value="Fibrinogen C-terminal domain-like"/>
    <property type="match status" value="1"/>
</dbReference>
<feature type="chain" id="PRO_5003577973" description="Fibrinogen C-terminal domain-containing protein" evidence="7">
    <location>
        <begin position="23"/>
        <end position="369"/>
    </location>
</feature>
<dbReference type="InParanoid" id="H2XKN6"/>
<dbReference type="PANTHER" id="PTHR47221:SF6">
    <property type="entry name" value="FIBRINOGEN ALPHA CHAIN"/>
    <property type="match status" value="1"/>
</dbReference>
<feature type="domain" description="Fibrinogen C-terminal" evidence="8">
    <location>
        <begin position="306"/>
        <end position="369"/>
    </location>
</feature>
<dbReference type="InterPro" id="IPR002181">
    <property type="entry name" value="Fibrinogen_a/b/g_C_dom"/>
</dbReference>
<evidence type="ECO:0000256" key="5">
    <source>
        <dbReference type="ARBA" id="ARBA00023157"/>
    </source>
</evidence>
<reference evidence="10" key="1">
    <citation type="journal article" date="2002" name="Science">
        <title>The draft genome of Ciona intestinalis: insights into chordate and vertebrate origins.</title>
        <authorList>
            <person name="Dehal P."/>
            <person name="Satou Y."/>
            <person name="Campbell R.K."/>
            <person name="Chapman J."/>
            <person name="Degnan B."/>
            <person name="De Tomaso A."/>
            <person name="Davidson B."/>
            <person name="Di Gregorio A."/>
            <person name="Gelpke M."/>
            <person name="Goodstein D.M."/>
            <person name="Harafuji N."/>
            <person name="Hastings K.E."/>
            <person name="Ho I."/>
            <person name="Hotta K."/>
            <person name="Huang W."/>
            <person name="Kawashima T."/>
            <person name="Lemaire P."/>
            <person name="Martinez D."/>
            <person name="Meinertzhagen I.A."/>
            <person name="Necula S."/>
            <person name="Nonaka M."/>
            <person name="Putnam N."/>
            <person name="Rash S."/>
            <person name="Saiga H."/>
            <person name="Satake M."/>
            <person name="Terry A."/>
            <person name="Yamada L."/>
            <person name="Wang H.G."/>
            <person name="Awazu S."/>
            <person name="Azumi K."/>
            <person name="Boore J."/>
            <person name="Branno M."/>
            <person name="Chin-Bow S."/>
            <person name="DeSantis R."/>
            <person name="Doyle S."/>
            <person name="Francino P."/>
            <person name="Keys D.N."/>
            <person name="Haga S."/>
            <person name="Hayashi H."/>
            <person name="Hino K."/>
            <person name="Imai K.S."/>
            <person name="Inaba K."/>
            <person name="Kano S."/>
            <person name="Kobayashi K."/>
            <person name="Kobayashi M."/>
            <person name="Lee B.I."/>
            <person name="Makabe K.W."/>
            <person name="Manohar C."/>
            <person name="Matassi G."/>
            <person name="Medina M."/>
            <person name="Mochizuki Y."/>
            <person name="Mount S."/>
            <person name="Morishita T."/>
            <person name="Miura S."/>
            <person name="Nakayama A."/>
            <person name="Nishizaka S."/>
            <person name="Nomoto H."/>
            <person name="Ohta F."/>
            <person name="Oishi K."/>
            <person name="Rigoutsos I."/>
            <person name="Sano M."/>
            <person name="Sasaki A."/>
            <person name="Sasakura Y."/>
            <person name="Shoguchi E."/>
            <person name="Shin-i T."/>
            <person name="Spagnuolo A."/>
            <person name="Stainier D."/>
            <person name="Suzuki M.M."/>
            <person name="Tassy O."/>
            <person name="Takatori N."/>
            <person name="Tokuoka M."/>
            <person name="Yagi K."/>
            <person name="Yoshizaki F."/>
            <person name="Wada S."/>
            <person name="Zhang C."/>
            <person name="Hyatt P.D."/>
            <person name="Larimer F."/>
            <person name="Detter C."/>
            <person name="Doggett N."/>
            <person name="Glavina T."/>
            <person name="Hawkins T."/>
            <person name="Richardson P."/>
            <person name="Lucas S."/>
            <person name="Kohara Y."/>
            <person name="Levine M."/>
            <person name="Satoh N."/>
            <person name="Rokhsar D.S."/>
        </authorList>
    </citation>
    <scope>NUCLEOTIDE SEQUENCE [LARGE SCALE GENOMIC DNA]</scope>
</reference>
<dbReference type="Gene3D" id="1.20.5.340">
    <property type="match status" value="1"/>
</dbReference>
<evidence type="ECO:0000313" key="10">
    <source>
        <dbReference type="Proteomes" id="UP000008144"/>
    </source>
</evidence>
<reference evidence="9" key="4">
    <citation type="submission" date="2025-09" db="UniProtKB">
        <authorList>
            <consortium name="Ensembl"/>
        </authorList>
    </citation>
    <scope>IDENTIFICATION</scope>
</reference>
<evidence type="ECO:0000256" key="6">
    <source>
        <dbReference type="ARBA" id="ARBA00023180"/>
    </source>
</evidence>
<dbReference type="HOGENOM" id="CLU_751301_0_0_1"/>
<dbReference type="Pfam" id="PF00147">
    <property type="entry name" value="Fibrinogen_C"/>
    <property type="match status" value="1"/>
</dbReference>
<evidence type="ECO:0000256" key="3">
    <source>
        <dbReference type="ARBA" id="ARBA00022729"/>
    </source>
</evidence>
<keyword evidence="6" id="KW-0325">Glycoprotein</keyword>
<dbReference type="InterPro" id="IPR036056">
    <property type="entry name" value="Fibrinogen-like_C"/>
</dbReference>
<evidence type="ECO:0000256" key="4">
    <source>
        <dbReference type="ARBA" id="ARBA00023054"/>
    </source>
</evidence>
<evidence type="ECO:0000256" key="1">
    <source>
        <dbReference type="ARBA" id="ARBA00004613"/>
    </source>
</evidence>
<dbReference type="InterPro" id="IPR037579">
    <property type="entry name" value="FIB_ANG-like"/>
</dbReference>
<feature type="signal peptide" evidence="7">
    <location>
        <begin position="1"/>
        <end position="22"/>
    </location>
</feature>
<dbReference type="AlphaFoldDB" id="H2XKN6"/>
<keyword evidence="3 7" id="KW-0732">Signal</keyword>
<dbReference type="InterPro" id="IPR014716">
    <property type="entry name" value="Fibrinogen_a/b/g_C_1"/>
</dbReference>
<dbReference type="SUPFAM" id="SSF58010">
    <property type="entry name" value="Fibrinogen coiled-coil and central regions"/>
    <property type="match status" value="1"/>
</dbReference>
<dbReference type="GeneTree" id="ENSGT00940000173734"/>
<dbReference type="PANTHER" id="PTHR47221">
    <property type="entry name" value="FIBRINOGEN ALPHA CHAIN"/>
    <property type="match status" value="1"/>
</dbReference>
<evidence type="ECO:0000256" key="7">
    <source>
        <dbReference type="SAM" id="SignalP"/>
    </source>
</evidence>
<keyword evidence="10" id="KW-1185">Reference proteome</keyword>
<keyword evidence="2" id="KW-0964">Secreted</keyword>
<dbReference type="Ensembl" id="ENSCINT00000032816.1">
    <property type="protein sequence ID" value="ENSCINP00000030218.1"/>
    <property type="gene ID" value="ENSCING00000022695.1"/>
</dbReference>
<evidence type="ECO:0000259" key="8">
    <source>
        <dbReference type="PROSITE" id="PS51406"/>
    </source>
</evidence>